<dbReference type="EnsemblPlants" id="AET1Gv20051400.5">
    <property type="protein sequence ID" value="AET1Gv20051400.5"/>
    <property type="gene ID" value="AET1Gv20051400"/>
</dbReference>
<feature type="domain" description="Rab-GAP TBC" evidence="1">
    <location>
        <begin position="169"/>
        <end position="360"/>
    </location>
</feature>
<evidence type="ECO:0000259" key="1">
    <source>
        <dbReference type="PROSITE" id="PS50086"/>
    </source>
</evidence>
<dbReference type="Gene3D" id="1.10.472.80">
    <property type="entry name" value="Ypt/Rab-GAP domain of gyp1p, domain 3"/>
    <property type="match status" value="1"/>
</dbReference>
<reference evidence="2" key="4">
    <citation type="submission" date="2019-03" db="UniProtKB">
        <authorList>
            <consortium name="EnsemblPlants"/>
        </authorList>
    </citation>
    <scope>IDENTIFICATION</scope>
</reference>
<dbReference type="STRING" id="200361.A0A452XL74"/>
<accession>A0A452XL74</accession>
<dbReference type="PANTHER" id="PTHR47219">
    <property type="entry name" value="RAB GTPASE-ACTIVATING PROTEIN 1-LIKE"/>
    <property type="match status" value="1"/>
</dbReference>
<dbReference type="GO" id="GO:0031267">
    <property type="term" value="F:small GTPase binding"/>
    <property type="evidence" value="ECO:0007669"/>
    <property type="project" value="TreeGrafter"/>
</dbReference>
<dbReference type="FunFam" id="1.10.8.270:FF:000016">
    <property type="entry name" value="TBC1 domain family member 2A"/>
    <property type="match status" value="1"/>
</dbReference>
<reference evidence="3" key="2">
    <citation type="journal article" date="2017" name="Nat. Plants">
        <title>The Aegilops tauschii genome reveals multiple impacts of transposons.</title>
        <authorList>
            <person name="Zhao G."/>
            <person name="Zou C."/>
            <person name="Li K."/>
            <person name="Wang K."/>
            <person name="Li T."/>
            <person name="Gao L."/>
            <person name="Zhang X."/>
            <person name="Wang H."/>
            <person name="Yang Z."/>
            <person name="Liu X."/>
            <person name="Jiang W."/>
            <person name="Mao L."/>
            <person name="Kong X."/>
            <person name="Jiao Y."/>
            <person name="Jia J."/>
        </authorList>
    </citation>
    <scope>NUCLEOTIDE SEQUENCE [LARGE SCALE GENOMIC DNA]</scope>
    <source>
        <strain evidence="3">cv. AL8/78</strain>
    </source>
</reference>
<dbReference type="Gene3D" id="1.10.8.270">
    <property type="entry name" value="putative rabgap domain of human tbc1 domain family member 14 like domains"/>
    <property type="match status" value="1"/>
</dbReference>
<dbReference type="FunFam" id="1.10.472.80:FF:000040">
    <property type="entry name" value="TBC1 domain family member 2A"/>
    <property type="match status" value="1"/>
</dbReference>
<reference evidence="2" key="5">
    <citation type="journal article" date="2021" name="G3 (Bethesda)">
        <title>Aegilops tauschii genome assembly Aet v5.0 features greater sequence contiguity and improved annotation.</title>
        <authorList>
            <person name="Wang L."/>
            <person name="Zhu T."/>
            <person name="Rodriguez J.C."/>
            <person name="Deal K.R."/>
            <person name="Dubcovsky J."/>
            <person name="McGuire P.E."/>
            <person name="Lux T."/>
            <person name="Spannagl M."/>
            <person name="Mayer K.F.X."/>
            <person name="Baldrich P."/>
            <person name="Meyers B.C."/>
            <person name="Huo N."/>
            <person name="Gu Y.Q."/>
            <person name="Zhou H."/>
            <person name="Devos K.M."/>
            <person name="Bennetzen J.L."/>
            <person name="Unver T."/>
            <person name="Budak H."/>
            <person name="Gulick P.J."/>
            <person name="Galiba G."/>
            <person name="Kalapos B."/>
            <person name="Nelson D.R."/>
            <person name="Li P."/>
            <person name="You F.M."/>
            <person name="Luo M.C."/>
            <person name="Dvorak J."/>
        </authorList>
    </citation>
    <scope>NUCLEOTIDE SEQUENCE [LARGE SCALE GENOMIC DNA]</scope>
    <source>
        <strain evidence="2">cv. AL8/78</strain>
    </source>
</reference>
<dbReference type="GO" id="GO:0005096">
    <property type="term" value="F:GTPase activator activity"/>
    <property type="evidence" value="ECO:0007669"/>
    <property type="project" value="TreeGrafter"/>
</dbReference>
<reference evidence="2" key="3">
    <citation type="journal article" date="2017" name="Nature">
        <title>Genome sequence of the progenitor of the wheat D genome Aegilops tauschii.</title>
        <authorList>
            <person name="Luo M.C."/>
            <person name="Gu Y.Q."/>
            <person name="Puiu D."/>
            <person name="Wang H."/>
            <person name="Twardziok S.O."/>
            <person name="Deal K.R."/>
            <person name="Huo N."/>
            <person name="Zhu T."/>
            <person name="Wang L."/>
            <person name="Wang Y."/>
            <person name="McGuire P.E."/>
            <person name="Liu S."/>
            <person name="Long H."/>
            <person name="Ramasamy R.K."/>
            <person name="Rodriguez J.C."/>
            <person name="Van S.L."/>
            <person name="Yuan L."/>
            <person name="Wang Z."/>
            <person name="Xia Z."/>
            <person name="Xiao L."/>
            <person name="Anderson O.D."/>
            <person name="Ouyang S."/>
            <person name="Liang Y."/>
            <person name="Zimin A.V."/>
            <person name="Pertea G."/>
            <person name="Qi P."/>
            <person name="Bennetzen J.L."/>
            <person name="Dai X."/>
            <person name="Dawson M.W."/>
            <person name="Muller H.G."/>
            <person name="Kugler K."/>
            <person name="Rivarola-Duarte L."/>
            <person name="Spannagl M."/>
            <person name="Mayer K.F.X."/>
            <person name="Lu F.H."/>
            <person name="Bevan M.W."/>
            <person name="Leroy P."/>
            <person name="Li P."/>
            <person name="You F.M."/>
            <person name="Sun Q."/>
            <person name="Liu Z."/>
            <person name="Lyons E."/>
            <person name="Wicker T."/>
            <person name="Salzberg S.L."/>
            <person name="Devos K.M."/>
            <person name="Dvorak J."/>
        </authorList>
    </citation>
    <scope>NUCLEOTIDE SEQUENCE [LARGE SCALE GENOMIC DNA]</scope>
    <source>
        <strain evidence="2">cv. AL8/78</strain>
    </source>
</reference>
<protein>
    <recommendedName>
        <fullName evidence="1">Rab-GAP TBC domain-containing protein</fullName>
    </recommendedName>
</protein>
<dbReference type="SMART" id="SM00164">
    <property type="entry name" value="TBC"/>
    <property type="match status" value="1"/>
</dbReference>
<dbReference type="SUPFAM" id="SSF47923">
    <property type="entry name" value="Ypt/Rab-GAP domain of gyp1p"/>
    <property type="match status" value="2"/>
</dbReference>
<dbReference type="Pfam" id="PF00566">
    <property type="entry name" value="RabGAP-TBC"/>
    <property type="match status" value="1"/>
</dbReference>
<dbReference type="InterPro" id="IPR035969">
    <property type="entry name" value="Rab-GAP_TBC_sf"/>
</dbReference>
<evidence type="ECO:0000313" key="3">
    <source>
        <dbReference type="Proteomes" id="UP000015105"/>
    </source>
</evidence>
<dbReference type="Gramene" id="AET1Gv20051400.5">
    <property type="protein sequence ID" value="AET1Gv20051400.5"/>
    <property type="gene ID" value="AET1Gv20051400"/>
</dbReference>
<proteinExistence type="predicted"/>
<organism evidence="2 3">
    <name type="scientific">Aegilops tauschii subsp. strangulata</name>
    <name type="common">Goatgrass</name>
    <dbReference type="NCBI Taxonomy" id="200361"/>
    <lineage>
        <taxon>Eukaryota</taxon>
        <taxon>Viridiplantae</taxon>
        <taxon>Streptophyta</taxon>
        <taxon>Embryophyta</taxon>
        <taxon>Tracheophyta</taxon>
        <taxon>Spermatophyta</taxon>
        <taxon>Magnoliopsida</taxon>
        <taxon>Liliopsida</taxon>
        <taxon>Poales</taxon>
        <taxon>Poaceae</taxon>
        <taxon>BOP clade</taxon>
        <taxon>Pooideae</taxon>
        <taxon>Triticodae</taxon>
        <taxon>Triticeae</taxon>
        <taxon>Triticinae</taxon>
        <taxon>Aegilops</taxon>
    </lineage>
</organism>
<name>A0A452XL74_AEGTS</name>
<dbReference type="Gene3D" id="1.10.10.750">
    <property type="entry name" value="Ypt/Rab-GAP domain of gyp1p, domain 1"/>
    <property type="match status" value="1"/>
</dbReference>
<dbReference type="InterPro" id="IPR000195">
    <property type="entry name" value="Rab-GAP-TBC_dom"/>
</dbReference>
<keyword evidence="3" id="KW-1185">Reference proteome</keyword>
<dbReference type="AlphaFoldDB" id="A0A452XL74"/>
<reference evidence="3" key="1">
    <citation type="journal article" date="2014" name="Science">
        <title>Ancient hybridizations among the ancestral genomes of bread wheat.</title>
        <authorList>
            <consortium name="International Wheat Genome Sequencing Consortium,"/>
            <person name="Marcussen T."/>
            <person name="Sandve S.R."/>
            <person name="Heier L."/>
            <person name="Spannagl M."/>
            <person name="Pfeifer M."/>
            <person name="Jakobsen K.S."/>
            <person name="Wulff B.B."/>
            <person name="Steuernagel B."/>
            <person name="Mayer K.F."/>
            <person name="Olsen O.A."/>
        </authorList>
    </citation>
    <scope>NUCLEOTIDE SEQUENCE [LARGE SCALE GENOMIC DNA]</scope>
    <source>
        <strain evidence="3">cv. AL8/78</strain>
    </source>
</reference>
<sequence>GGERPQQIHASSAAVTRPPSFFQLLELARLLDRNMFGIQPRDVSDDDFNPRRRRWSLWTTPPASMPTTSHTSRPRKGHANAYHMSVKFEDLCGFMVEGNVDDVNVLNEVRERIREQGRVWWALEASKGANWYLQPRISSNGGQGVISVTSLKLSVLTNTVTLRRLIRKGVPPALRPKVWLSVSGAAKKRSTVPETYYDELIRATEGKTTPATRQIDHDLPRTFPCHPWLNSEEGQASLRRVLVGYSFRDSEVGYCQGLNYVAALLLLVMKTEEDAFWMLAVLLENVLVSDCYTDTLSGCHVEQRVFKDLLAKKCPRIAAHLEAMGFDVSLVATEWFLCLFSKTLPSETTLRVWDVLFNEGAKVLFHVALAIFKMREDDLLRIQHIGDVIDVLQSTAHHLYEPDELLTFAFDKIGSMTTNTITKERKRHETVVMAELDQRTRRLGSLKMDA</sequence>
<dbReference type="Proteomes" id="UP000015105">
    <property type="component" value="Chromosome 1D"/>
</dbReference>
<dbReference type="PANTHER" id="PTHR47219:SF20">
    <property type="entry name" value="TBC1 DOMAIN FAMILY MEMBER 2B"/>
    <property type="match status" value="1"/>
</dbReference>
<dbReference type="PROSITE" id="PS50086">
    <property type="entry name" value="TBC_RABGAP"/>
    <property type="match status" value="1"/>
</dbReference>
<evidence type="ECO:0000313" key="2">
    <source>
        <dbReference type="EnsemblPlants" id="AET1Gv20051400.5"/>
    </source>
</evidence>
<dbReference type="InterPro" id="IPR050302">
    <property type="entry name" value="Rab_GAP_TBC_domain"/>
</dbReference>